<keyword evidence="3" id="KW-1185">Reference proteome</keyword>
<evidence type="ECO:0000313" key="2">
    <source>
        <dbReference type="EMBL" id="MFB9680809.1"/>
    </source>
</evidence>
<feature type="transmembrane region" description="Helical" evidence="1">
    <location>
        <begin position="393"/>
        <end position="417"/>
    </location>
</feature>
<dbReference type="RefSeq" id="WP_386161877.1">
    <property type="nucleotide sequence ID" value="NZ_JBHMBS010000026.1"/>
</dbReference>
<name>A0ABV5TNW2_9ACTN</name>
<sequence length="534" mass="56074">MTSFTGTGHLVGLALRRERTIAPWWILLIVTMALTMVAYVNRNMGTYELKLAYIGIIRSNAFLQGLGGGFAEPRLEVLATWRSGGFLYLASAFAALMSVVRHTRGEEDAGRGELVRSAVVGRHAQLTAAMLVAAGTSLLGGLSTAAVLIGIGLEPIGSLAYGAAVTVAGWVFAGIAAVAAQLAREARTATAIGLSVLAVSFVMRYAGDASGRYWLKYLSPVGWSHLVRAYQDERWWMLGVSILAGAVLCAVAGRLAGRRDLGAGLLPERLGRARAPRLRGPVSLAWRLHRGLLVKWAAGVAFFSAAAAGVSPLGRDLLSRPSLVVDNIRNTLGVPADEMLGAYSWYMILILAYAVALYPVLMTLRLRSEEISGRAEAVQATAVTRLRWAAGHLVVTGLGATALMALCGLVFGTLYAVLVGDLATDMPRFLAGALGAVPAVWCVGAVCLLAYATLPRASAAISWTVWVLTAALGQVAGPLYGRWGGSPLEPFHYVPNAFAAAPVDAGPILVLLAVTAVLLGGGLLALRHRDFGPG</sequence>
<proteinExistence type="predicted"/>
<gene>
    <name evidence="2" type="ORF">ACFFRH_35500</name>
</gene>
<protein>
    <submittedName>
        <fullName evidence="2">ABC transporter permease</fullName>
    </submittedName>
</protein>
<feature type="transmembrane region" description="Helical" evidence="1">
    <location>
        <begin position="463"/>
        <end position="485"/>
    </location>
</feature>
<keyword evidence="1" id="KW-0472">Membrane</keyword>
<feature type="transmembrane region" description="Helical" evidence="1">
    <location>
        <begin position="343"/>
        <end position="364"/>
    </location>
</feature>
<keyword evidence="1" id="KW-0812">Transmembrane</keyword>
<dbReference type="EMBL" id="JBHMBS010000026">
    <property type="protein sequence ID" value="MFB9680809.1"/>
    <property type="molecule type" value="Genomic_DNA"/>
</dbReference>
<feature type="transmembrane region" description="Helical" evidence="1">
    <location>
        <begin position="159"/>
        <end position="180"/>
    </location>
</feature>
<comment type="caution">
    <text evidence="2">The sequence shown here is derived from an EMBL/GenBank/DDBJ whole genome shotgun (WGS) entry which is preliminary data.</text>
</comment>
<feature type="transmembrane region" description="Helical" evidence="1">
    <location>
        <begin position="505"/>
        <end position="526"/>
    </location>
</feature>
<evidence type="ECO:0000313" key="3">
    <source>
        <dbReference type="Proteomes" id="UP001589610"/>
    </source>
</evidence>
<dbReference type="Proteomes" id="UP001589610">
    <property type="component" value="Unassembled WGS sequence"/>
</dbReference>
<accession>A0ABV5TNW2</accession>
<evidence type="ECO:0000256" key="1">
    <source>
        <dbReference type="SAM" id="Phobius"/>
    </source>
</evidence>
<organism evidence="2 3">
    <name type="scientific">Streptosporangium vulgare</name>
    <dbReference type="NCBI Taxonomy" id="46190"/>
    <lineage>
        <taxon>Bacteria</taxon>
        <taxon>Bacillati</taxon>
        <taxon>Actinomycetota</taxon>
        <taxon>Actinomycetes</taxon>
        <taxon>Streptosporangiales</taxon>
        <taxon>Streptosporangiaceae</taxon>
        <taxon>Streptosporangium</taxon>
    </lineage>
</organism>
<reference evidence="2 3" key="1">
    <citation type="submission" date="2024-09" db="EMBL/GenBank/DDBJ databases">
        <authorList>
            <person name="Sun Q."/>
            <person name="Mori K."/>
        </authorList>
    </citation>
    <scope>NUCLEOTIDE SEQUENCE [LARGE SCALE GENOMIC DNA]</scope>
    <source>
        <strain evidence="2 3">JCM 3028</strain>
    </source>
</reference>
<feature type="transmembrane region" description="Helical" evidence="1">
    <location>
        <begin position="429"/>
        <end position="451"/>
    </location>
</feature>
<feature type="transmembrane region" description="Helical" evidence="1">
    <location>
        <begin position="126"/>
        <end position="153"/>
    </location>
</feature>
<keyword evidence="1" id="KW-1133">Transmembrane helix</keyword>
<feature type="transmembrane region" description="Helical" evidence="1">
    <location>
        <begin position="83"/>
        <end position="100"/>
    </location>
</feature>
<feature type="transmembrane region" description="Helical" evidence="1">
    <location>
        <begin position="192"/>
        <end position="215"/>
    </location>
</feature>
<feature type="transmembrane region" description="Helical" evidence="1">
    <location>
        <begin position="235"/>
        <end position="256"/>
    </location>
</feature>
<feature type="transmembrane region" description="Helical" evidence="1">
    <location>
        <begin position="20"/>
        <end position="39"/>
    </location>
</feature>
<feature type="transmembrane region" description="Helical" evidence="1">
    <location>
        <begin position="293"/>
        <end position="313"/>
    </location>
</feature>